<gene>
    <name evidence="11" type="ORF">AAIG11_00630</name>
</gene>
<keyword evidence="5 9" id="KW-0812">Transmembrane</keyword>
<keyword evidence="7 9" id="KW-0472">Membrane</keyword>
<dbReference type="Proteomes" id="UP001407405">
    <property type="component" value="Unassembled WGS sequence"/>
</dbReference>
<comment type="caution">
    <text evidence="11">The sequence shown here is derived from an EMBL/GenBank/DDBJ whole genome shotgun (WGS) entry which is preliminary data.</text>
</comment>
<evidence type="ECO:0000256" key="3">
    <source>
        <dbReference type="ARBA" id="ARBA00022475"/>
    </source>
</evidence>
<dbReference type="RefSeq" id="WP_343184347.1">
    <property type="nucleotide sequence ID" value="NZ_JBCITM010000001.1"/>
</dbReference>
<comment type="similarity">
    <text evidence="8">Belongs to the TRAP transporter small permease family.</text>
</comment>
<keyword evidence="4" id="KW-0997">Cell inner membrane</keyword>
<evidence type="ECO:0000256" key="9">
    <source>
        <dbReference type="SAM" id="Phobius"/>
    </source>
</evidence>
<feature type="transmembrane region" description="Helical" evidence="9">
    <location>
        <begin position="58"/>
        <end position="76"/>
    </location>
</feature>
<feature type="transmembrane region" description="Helical" evidence="9">
    <location>
        <begin position="139"/>
        <end position="162"/>
    </location>
</feature>
<evidence type="ECO:0000256" key="5">
    <source>
        <dbReference type="ARBA" id="ARBA00022692"/>
    </source>
</evidence>
<evidence type="ECO:0000256" key="2">
    <source>
        <dbReference type="ARBA" id="ARBA00022448"/>
    </source>
</evidence>
<feature type="domain" description="Tripartite ATP-independent periplasmic transporters DctQ component" evidence="10">
    <location>
        <begin position="35"/>
        <end position="163"/>
    </location>
</feature>
<dbReference type="PANTHER" id="PTHR35011:SF2">
    <property type="entry name" value="2,3-DIKETO-L-GULONATE TRAP TRANSPORTER SMALL PERMEASE PROTEIN YIAM"/>
    <property type="match status" value="1"/>
</dbReference>
<dbReference type="Pfam" id="PF04290">
    <property type="entry name" value="DctQ"/>
    <property type="match status" value="1"/>
</dbReference>
<dbReference type="InterPro" id="IPR007387">
    <property type="entry name" value="TRAP_DctQ"/>
</dbReference>
<keyword evidence="12" id="KW-1185">Reference proteome</keyword>
<keyword evidence="2" id="KW-0813">Transport</keyword>
<organism evidence="11 12">
    <name type="scientific">Anoxynatronum sibiricum</name>
    <dbReference type="NCBI Taxonomy" id="210623"/>
    <lineage>
        <taxon>Bacteria</taxon>
        <taxon>Bacillati</taxon>
        <taxon>Bacillota</taxon>
        <taxon>Clostridia</taxon>
        <taxon>Eubacteriales</taxon>
        <taxon>Clostridiaceae</taxon>
        <taxon>Anoxynatronum</taxon>
    </lineage>
</organism>
<evidence type="ECO:0000256" key="1">
    <source>
        <dbReference type="ARBA" id="ARBA00004429"/>
    </source>
</evidence>
<evidence type="ECO:0000256" key="4">
    <source>
        <dbReference type="ARBA" id="ARBA00022519"/>
    </source>
</evidence>
<comment type="subcellular location">
    <subcellularLocation>
        <location evidence="1">Cell inner membrane</location>
        <topology evidence="1">Multi-pass membrane protein</topology>
    </subcellularLocation>
</comment>
<evidence type="ECO:0000256" key="7">
    <source>
        <dbReference type="ARBA" id="ARBA00023136"/>
    </source>
</evidence>
<evidence type="ECO:0000256" key="6">
    <source>
        <dbReference type="ARBA" id="ARBA00022989"/>
    </source>
</evidence>
<dbReference type="PANTHER" id="PTHR35011">
    <property type="entry name" value="2,3-DIKETO-L-GULONATE TRAP TRANSPORTER SMALL PERMEASE PROTEIN YIAM"/>
    <property type="match status" value="1"/>
</dbReference>
<keyword evidence="6 9" id="KW-1133">Transmembrane helix</keyword>
<accession>A0ABU9VPP5</accession>
<dbReference type="EMBL" id="JBCITM010000001">
    <property type="protein sequence ID" value="MEN1758963.1"/>
    <property type="molecule type" value="Genomic_DNA"/>
</dbReference>
<evidence type="ECO:0000259" key="10">
    <source>
        <dbReference type="Pfam" id="PF04290"/>
    </source>
</evidence>
<protein>
    <submittedName>
        <fullName evidence="11">TRAP transporter small permease</fullName>
    </submittedName>
</protein>
<reference evidence="11 12" key="1">
    <citation type="submission" date="2024-04" db="EMBL/GenBank/DDBJ databases">
        <title>Genome sequencing and metabolic network reconstruction of aminoacids and betaine degradation by Anoxynatronum sibiricum.</title>
        <authorList>
            <person name="Detkova E.N."/>
            <person name="Boltjanskaja Y.V."/>
            <person name="Mardanov A.V."/>
            <person name="Kevbrin V."/>
        </authorList>
    </citation>
    <scope>NUCLEOTIDE SEQUENCE [LARGE SCALE GENOMIC DNA]</scope>
    <source>
        <strain evidence="11 12">Z-7981</strain>
    </source>
</reference>
<proteinExistence type="inferred from homology"/>
<sequence>MSRTDIELSRENHLFWRTLANIQKAIMVVTGLAVMLIVSSAMLLRWLFNTDFKGYEEILVMFAFWLYMIGSSYGSYRKNQITADILNIYLKEGRVKSVINLFRSFLTLVLAAIFNYWAYEFVVWGFTMKTKTPVWRLPMVWGQSSLLIGLTLVTFYNLVYFYDEIKLTLIQFKQGKQILS</sequence>
<keyword evidence="3" id="KW-1003">Cell membrane</keyword>
<name>A0ABU9VPP5_9CLOT</name>
<feature type="transmembrane region" description="Helical" evidence="9">
    <location>
        <begin position="25"/>
        <end position="46"/>
    </location>
</feature>
<feature type="transmembrane region" description="Helical" evidence="9">
    <location>
        <begin position="97"/>
        <end position="119"/>
    </location>
</feature>
<evidence type="ECO:0000313" key="11">
    <source>
        <dbReference type="EMBL" id="MEN1758963.1"/>
    </source>
</evidence>
<evidence type="ECO:0000313" key="12">
    <source>
        <dbReference type="Proteomes" id="UP001407405"/>
    </source>
</evidence>
<evidence type="ECO:0000256" key="8">
    <source>
        <dbReference type="ARBA" id="ARBA00038436"/>
    </source>
</evidence>
<dbReference type="InterPro" id="IPR055348">
    <property type="entry name" value="DctQ"/>
</dbReference>